<protein>
    <submittedName>
        <fullName evidence="2">Uncharacterized protein</fullName>
    </submittedName>
</protein>
<reference evidence="2 3" key="1">
    <citation type="submission" date="2018-10" db="EMBL/GenBank/DDBJ databases">
        <title>Genomic Encyclopedia of Type Strains, Phase IV (KMG-IV): sequencing the most valuable type-strain genomes for metagenomic binning, comparative biology and taxonomic classification.</title>
        <authorList>
            <person name="Goeker M."/>
        </authorList>
    </citation>
    <scope>NUCLEOTIDE SEQUENCE [LARGE SCALE GENOMIC DNA]</scope>
    <source>
        <strain evidence="2 3">DSM 25080</strain>
    </source>
</reference>
<proteinExistence type="predicted"/>
<gene>
    <name evidence="2" type="ORF">DFR27_2105</name>
</gene>
<organism evidence="2 3">
    <name type="scientific">Umboniibacter marinipuniceus</name>
    <dbReference type="NCBI Taxonomy" id="569599"/>
    <lineage>
        <taxon>Bacteria</taxon>
        <taxon>Pseudomonadati</taxon>
        <taxon>Pseudomonadota</taxon>
        <taxon>Gammaproteobacteria</taxon>
        <taxon>Cellvibrionales</taxon>
        <taxon>Cellvibrionaceae</taxon>
        <taxon>Umboniibacter</taxon>
    </lineage>
</organism>
<name>A0A3M0A292_9GAMM</name>
<keyword evidence="1" id="KW-0812">Transmembrane</keyword>
<dbReference type="RefSeq" id="WP_121877407.1">
    <property type="nucleotide sequence ID" value="NZ_REFJ01000005.1"/>
</dbReference>
<evidence type="ECO:0000256" key="1">
    <source>
        <dbReference type="SAM" id="Phobius"/>
    </source>
</evidence>
<evidence type="ECO:0000313" key="3">
    <source>
        <dbReference type="Proteomes" id="UP000267187"/>
    </source>
</evidence>
<dbReference type="Proteomes" id="UP000267187">
    <property type="component" value="Unassembled WGS sequence"/>
</dbReference>
<comment type="caution">
    <text evidence="2">The sequence shown here is derived from an EMBL/GenBank/DDBJ whole genome shotgun (WGS) entry which is preliminary data.</text>
</comment>
<sequence>MNSHAEASPAKYIYLLTPIEDKYVCKVEISSLKPSERRQLLADEMVNGMAIEIFDFFVVEQCELLFAKVQSTLAYSRVMPAEGWYSADARRARNTIMRLITEVDLDIAPLAQKSGTSFNRSCIKESISPARVHGRHTPIGILLGLLMSALSVAFAVS</sequence>
<feature type="transmembrane region" description="Helical" evidence="1">
    <location>
        <begin position="139"/>
        <end position="156"/>
    </location>
</feature>
<dbReference type="AlphaFoldDB" id="A0A3M0A292"/>
<keyword evidence="1" id="KW-0472">Membrane</keyword>
<dbReference type="EMBL" id="REFJ01000005">
    <property type="protein sequence ID" value="RMA78766.1"/>
    <property type="molecule type" value="Genomic_DNA"/>
</dbReference>
<accession>A0A3M0A292</accession>
<evidence type="ECO:0000313" key="2">
    <source>
        <dbReference type="EMBL" id="RMA78766.1"/>
    </source>
</evidence>
<keyword evidence="1" id="KW-1133">Transmembrane helix</keyword>
<keyword evidence="3" id="KW-1185">Reference proteome</keyword>